<feature type="compositionally biased region" description="Gly residues" evidence="6">
    <location>
        <begin position="213"/>
        <end position="228"/>
    </location>
</feature>
<evidence type="ECO:0000313" key="7">
    <source>
        <dbReference type="EMBL" id="KNC53580.1"/>
    </source>
</evidence>
<evidence type="ECO:0000313" key="8">
    <source>
        <dbReference type="Proteomes" id="UP000054408"/>
    </source>
</evidence>
<accession>A0A0L0DMV2</accession>
<keyword evidence="4" id="KW-0496">Mitochondrion</keyword>
<dbReference type="Pfam" id="PF08637">
    <property type="entry name" value="NCA2"/>
    <property type="match status" value="1"/>
</dbReference>
<keyword evidence="8" id="KW-1185">Reference proteome</keyword>
<dbReference type="PANTHER" id="PTHR28234">
    <property type="entry name" value="NUCLEAR CONTROL OF ATPASE PROTEIN 2"/>
    <property type="match status" value="1"/>
</dbReference>
<evidence type="ECO:0000256" key="4">
    <source>
        <dbReference type="ARBA" id="ARBA00023128"/>
    </source>
</evidence>
<dbReference type="Proteomes" id="UP000054408">
    <property type="component" value="Unassembled WGS sequence"/>
</dbReference>
<feature type="compositionally biased region" description="Polar residues" evidence="6">
    <location>
        <begin position="1"/>
        <end position="12"/>
    </location>
</feature>
<keyword evidence="2" id="KW-0812">Transmembrane</keyword>
<protein>
    <recommendedName>
        <fullName evidence="9">Nuclear control of ATPase protein 2</fullName>
    </recommendedName>
</protein>
<dbReference type="GO" id="GO:0005741">
    <property type="term" value="C:mitochondrial outer membrane"/>
    <property type="evidence" value="ECO:0007669"/>
    <property type="project" value="TreeGrafter"/>
</dbReference>
<reference evidence="7 8" key="1">
    <citation type="submission" date="2010-05" db="EMBL/GenBank/DDBJ databases">
        <title>The Genome Sequence of Thecamonas trahens ATCC 50062.</title>
        <authorList>
            <consortium name="The Broad Institute Genome Sequencing Platform"/>
            <person name="Russ C."/>
            <person name="Cuomo C."/>
            <person name="Shea T."/>
            <person name="Young S.K."/>
            <person name="Zeng Q."/>
            <person name="Koehrsen M."/>
            <person name="Haas B."/>
            <person name="Borodovsky M."/>
            <person name="Guigo R."/>
            <person name="Alvarado L."/>
            <person name="Berlin A."/>
            <person name="Bochicchio J."/>
            <person name="Borenstein D."/>
            <person name="Chapman S."/>
            <person name="Chen Z."/>
            <person name="Freedman E."/>
            <person name="Gellesch M."/>
            <person name="Goldberg J."/>
            <person name="Griggs A."/>
            <person name="Gujja S."/>
            <person name="Heilman E."/>
            <person name="Heiman D."/>
            <person name="Hepburn T."/>
            <person name="Howarth C."/>
            <person name="Jen D."/>
            <person name="Larson L."/>
            <person name="Mehta T."/>
            <person name="Park D."/>
            <person name="Pearson M."/>
            <person name="Roberts A."/>
            <person name="Saif S."/>
            <person name="Shenoy N."/>
            <person name="Sisk P."/>
            <person name="Stolte C."/>
            <person name="Sykes S."/>
            <person name="Thomson T."/>
            <person name="Walk T."/>
            <person name="White J."/>
            <person name="Yandava C."/>
            <person name="Burger G."/>
            <person name="Gray M.W."/>
            <person name="Holland P.W.H."/>
            <person name="King N."/>
            <person name="Lang F.B.F."/>
            <person name="Roger A.J."/>
            <person name="Ruiz-Trillo I."/>
            <person name="Lander E."/>
            <person name="Nusbaum C."/>
        </authorList>
    </citation>
    <scope>NUCLEOTIDE SEQUENCE [LARGE SCALE GENOMIC DNA]</scope>
    <source>
        <strain evidence="7 8">ATCC 50062</strain>
    </source>
</reference>
<dbReference type="EMBL" id="GL349437">
    <property type="protein sequence ID" value="KNC53580.1"/>
    <property type="molecule type" value="Genomic_DNA"/>
</dbReference>
<evidence type="ECO:0000256" key="2">
    <source>
        <dbReference type="ARBA" id="ARBA00022692"/>
    </source>
</evidence>
<evidence type="ECO:0008006" key="9">
    <source>
        <dbReference type="Google" id="ProtNLM"/>
    </source>
</evidence>
<dbReference type="STRING" id="461836.A0A0L0DMV2"/>
<name>A0A0L0DMV2_THETB</name>
<dbReference type="OMA" id="HARFWEE"/>
<evidence type="ECO:0000256" key="3">
    <source>
        <dbReference type="ARBA" id="ARBA00022989"/>
    </source>
</evidence>
<keyword evidence="3" id="KW-1133">Transmembrane helix</keyword>
<evidence type="ECO:0000256" key="1">
    <source>
        <dbReference type="ARBA" id="ARBA00004225"/>
    </source>
</evidence>
<dbReference type="PANTHER" id="PTHR28234:SF1">
    <property type="entry name" value="NUCLEAR CONTROL OF ATPASE PROTEIN 2"/>
    <property type="match status" value="1"/>
</dbReference>
<gene>
    <name evidence="7" type="ORF">AMSG_01290</name>
</gene>
<evidence type="ECO:0000256" key="5">
    <source>
        <dbReference type="ARBA" id="ARBA00023136"/>
    </source>
</evidence>
<sequence length="719" mass="77524">MSAAPPTSSMQAHGSDGGFVAMPPHHAKLPPSLRAVKEAHAALAASFPLEPLQALASGGGSTDAAGEASAPGGSAGVGTPAGDAAAEEVETAVVMLRAWVALDSCNLLTGLTSIIRAVKEACDVVSASNSVNWMTTLRTAEVVLYVKAGLVLLGIITQAILDHSVDLLREEGYWQAQAMSPMSFWFQSLPVRIFGGVAARLRGEAGDEAAGAAGAGAGGAESGGNVGGEGRHGRRGRREGVVAWLGRAVPLRIRSPIGFLQRWRAGEVAFSTEVSVRDTLSGIARLQDTLLPHLGRCVMLVSSISRVCAAAPTAAVLNDLTRFTLVTVLDMAAGVRSAALEAPPAVRYACDAEFLDDLTALVAVAESEQLKRASSSSDDRLVAPGAAASAERVRMYLPLLGAIAEASHCGLVLDELHEPLRIPSHWFRRWPHYLVGAVGAFVLYRQVFQRRASIAASMVDMWETSVVFVQRRVVEPLRDIYATIRYDASKVGLMSAQSLMADTESLKRMVADFVVEHRNDADVDAVLAAAEAGDITVVMREYETGIRKPIAGLLFGSMLRTILIQVQKQKVDVDRAMAALDQIMRSNELNFQLIAAIPALVVFGWLFRATSGLVFSSAQSASTRSLHRELRLAVRRVEIMLNDNMAETESLSLLEHGALVILVHKLWVLARRLPASVRSRFEDDIRMLLLTSHPIPRKLATLHRMYRQYDFMHTSRWRA</sequence>
<comment type="subcellular location">
    <subcellularLocation>
        <location evidence="1">Mitochondrion membrane</location>
        <topology evidence="1">Multi-pass membrane protein</topology>
    </subcellularLocation>
</comment>
<evidence type="ECO:0000256" key="6">
    <source>
        <dbReference type="SAM" id="MobiDB-lite"/>
    </source>
</evidence>
<dbReference type="AlphaFoldDB" id="A0A0L0DMV2"/>
<dbReference type="InterPro" id="IPR013946">
    <property type="entry name" value="NCA2-like"/>
</dbReference>
<dbReference type="GeneID" id="25561045"/>
<dbReference type="eggNOG" id="ENOG502QQIS">
    <property type="taxonomic scope" value="Eukaryota"/>
</dbReference>
<organism evidence="7 8">
    <name type="scientific">Thecamonas trahens ATCC 50062</name>
    <dbReference type="NCBI Taxonomy" id="461836"/>
    <lineage>
        <taxon>Eukaryota</taxon>
        <taxon>Apusozoa</taxon>
        <taxon>Apusomonadida</taxon>
        <taxon>Apusomonadidae</taxon>
        <taxon>Thecamonas</taxon>
    </lineage>
</organism>
<keyword evidence="5" id="KW-0472">Membrane</keyword>
<dbReference type="RefSeq" id="XP_013761897.1">
    <property type="nucleotide sequence ID" value="XM_013906443.1"/>
</dbReference>
<feature type="region of interest" description="Disordered" evidence="6">
    <location>
        <begin position="58"/>
        <end position="82"/>
    </location>
</feature>
<feature type="compositionally biased region" description="Low complexity" evidence="6">
    <location>
        <begin position="64"/>
        <end position="82"/>
    </location>
</feature>
<feature type="region of interest" description="Disordered" evidence="6">
    <location>
        <begin position="1"/>
        <end position="26"/>
    </location>
</feature>
<proteinExistence type="predicted"/>
<feature type="region of interest" description="Disordered" evidence="6">
    <location>
        <begin position="212"/>
        <end position="234"/>
    </location>
</feature>
<dbReference type="OrthoDB" id="413313at2759"/>